<comment type="similarity">
    <text evidence="3">Belongs to the expansin family. Expansin A subfamily.</text>
</comment>
<feature type="domain" description="Expansin-like CBD" evidence="9">
    <location>
        <begin position="163"/>
        <end position="230"/>
    </location>
</feature>
<dbReference type="EMBL" id="JASFZW010000001">
    <property type="protein sequence ID" value="KAK2080337.1"/>
    <property type="molecule type" value="Genomic_DNA"/>
</dbReference>
<evidence type="ECO:0000256" key="5">
    <source>
        <dbReference type="ARBA" id="ARBA00023136"/>
    </source>
</evidence>
<dbReference type="PROSITE" id="PS50842">
    <property type="entry name" value="EXPANSIN_EG45"/>
    <property type="match status" value="1"/>
</dbReference>
<dbReference type="GO" id="GO:0009664">
    <property type="term" value="P:plant-type cell wall organization"/>
    <property type="evidence" value="ECO:0007669"/>
    <property type="project" value="InterPro"/>
</dbReference>
<dbReference type="PROSITE" id="PS50843">
    <property type="entry name" value="EXPANSIN_CBD"/>
    <property type="match status" value="1"/>
</dbReference>
<dbReference type="InterPro" id="IPR007112">
    <property type="entry name" value="Expansin/allergen_DPBB_dom"/>
</dbReference>
<dbReference type="Gene3D" id="2.60.40.760">
    <property type="entry name" value="Expansin, cellulose-binding-like domain"/>
    <property type="match status" value="1"/>
</dbReference>
<feature type="domain" description="Expansin-like EG45" evidence="8">
    <location>
        <begin position="58"/>
        <end position="163"/>
    </location>
</feature>
<keyword evidence="11" id="KW-1185">Reference proteome</keyword>
<sequence>MSHPVSGCGLLALLAVALFLGPAAAVKPITDWESGFMTHYGGAQDGMDPSSPSFGTSVGSCGYGMIPKDAFPYFSVAAFSPENHYYKSGPSGACGQCFQIQCVNGRNGKNYCKTDAQGEPLSILVMISDVCPECEAEHMDVQSMAFGKLADQGLGNINMRYRRWLRLAITDTGGYASVQSVSVKSSSGSNWQTMDNTWGAVWESGSAPTAPLDFQITCSDGQIVTADSVVTQDGGISGGVGGAITFTTDVQFNIDDPAASSVQAFDGPDDPMVDKTPSGGVSCQQRKDWGQCSQSWLSSGGYCQATCGTCGGSSSSSSSGESSPSPSPSSSSSSSDGSCSDNAPSGGTCAQQKQWGACDQSWMVSGNYCAATCGRCGSSSGSDNSGSSDSGSPSGSSDSSPSPSDGGNSGSSDSSPEVQSYSGPSGRRLLLL</sequence>
<dbReference type="InterPro" id="IPR002963">
    <property type="entry name" value="Expansin"/>
</dbReference>
<keyword evidence="7" id="KW-0732">Signal</keyword>
<keyword evidence="5" id="KW-0472">Membrane</keyword>
<dbReference type="SUPFAM" id="SSF50685">
    <property type="entry name" value="Barwin-like endoglucanases"/>
    <property type="match status" value="1"/>
</dbReference>
<accession>A0AAD9IPM1</accession>
<feature type="signal peptide" evidence="7">
    <location>
        <begin position="1"/>
        <end position="25"/>
    </location>
</feature>
<evidence type="ECO:0000256" key="7">
    <source>
        <dbReference type="SAM" id="SignalP"/>
    </source>
</evidence>
<evidence type="ECO:0000256" key="2">
    <source>
        <dbReference type="ARBA" id="ARBA00004191"/>
    </source>
</evidence>
<feature type="compositionally biased region" description="Low complexity" evidence="6">
    <location>
        <begin position="377"/>
        <end position="416"/>
    </location>
</feature>
<feature type="region of interest" description="Disordered" evidence="6">
    <location>
        <begin position="315"/>
        <end position="346"/>
    </location>
</feature>
<protein>
    <recommendedName>
        <fullName evidence="12">Expansin-like EG45 domain-containing protein</fullName>
    </recommendedName>
</protein>
<evidence type="ECO:0000256" key="1">
    <source>
        <dbReference type="ARBA" id="ARBA00004170"/>
    </source>
</evidence>
<dbReference type="Proteomes" id="UP001255856">
    <property type="component" value="Unassembled WGS sequence"/>
</dbReference>
<evidence type="ECO:0000259" key="9">
    <source>
        <dbReference type="PROSITE" id="PS50843"/>
    </source>
</evidence>
<feature type="chain" id="PRO_5042089688" description="Expansin-like EG45 domain-containing protein" evidence="7">
    <location>
        <begin position="26"/>
        <end position="432"/>
    </location>
</feature>
<organism evidence="10 11">
    <name type="scientific">Prototheca wickerhamii</name>
    <dbReference type="NCBI Taxonomy" id="3111"/>
    <lineage>
        <taxon>Eukaryota</taxon>
        <taxon>Viridiplantae</taxon>
        <taxon>Chlorophyta</taxon>
        <taxon>core chlorophytes</taxon>
        <taxon>Trebouxiophyceae</taxon>
        <taxon>Chlorellales</taxon>
        <taxon>Chlorellaceae</taxon>
        <taxon>Prototheca</taxon>
    </lineage>
</organism>
<keyword evidence="4" id="KW-0134">Cell wall</keyword>
<comment type="caution">
    <text evidence="10">The sequence shown here is derived from an EMBL/GenBank/DDBJ whole genome shotgun (WGS) entry which is preliminary data.</text>
</comment>
<name>A0AAD9IPM1_PROWI</name>
<reference evidence="10" key="1">
    <citation type="submission" date="2021-01" db="EMBL/GenBank/DDBJ databases">
        <authorList>
            <person name="Eckstrom K.M.E."/>
        </authorList>
    </citation>
    <scope>NUCLEOTIDE SEQUENCE</scope>
    <source>
        <strain evidence="10">UVCC 0001</strain>
    </source>
</reference>
<keyword evidence="4" id="KW-0964">Secreted</keyword>
<feature type="compositionally biased region" description="Low complexity" evidence="6">
    <location>
        <begin position="315"/>
        <end position="340"/>
    </location>
</feature>
<feature type="region of interest" description="Disordered" evidence="6">
    <location>
        <begin position="260"/>
        <end position="281"/>
    </location>
</feature>
<dbReference type="GO" id="GO:0016020">
    <property type="term" value="C:membrane"/>
    <property type="evidence" value="ECO:0007669"/>
    <property type="project" value="UniProtKB-SubCell"/>
</dbReference>
<evidence type="ECO:0000313" key="10">
    <source>
        <dbReference type="EMBL" id="KAK2080337.1"/>
    </source>
</evidence>
<dbReference type="SUPFAM" id="SSF49590">
    <property type="entry name" value="PHL pollen allergen"/>
    <property type="match status" value="1"/>
</dbReference>
<dbReference type="InterPro" id="IPR036749">
    <property type="entry name" value="Expansin_CBD_sf"/>
</dbReference>
<comment type="subcellular location">
    <subcellularLocation>
        <location evidence="1">Membrane</location>
        <topology evidence="1">Peripheral membrane protein</topology>
    </subcellularLocation>
    <subcellularLocation>
        <location evidence="2">Secreted</location>
        <location evidence="2">Cell wall</location>
    </subcellularLocation>
</comment>
<dbReference type="CDD" id="cd22271">
    <property type="entry name" value="DPBB_EXP_N-like"/>
    <property type="match status" value="1"/>
</dbReference>
<dbReference type="InterPro" id="IPR036908">
    <property type="entry name" value="RlpA-like_sf"/>
</dbReference>
<evidence type="ECO:0000256" key="4">
    <source>
        <dbReference type="ARBA" id="ARBA00022512"/>
    </source>
</evidence>
<dbReference type="Gene3D" id="2.40.40.10">
    <property type="entry name" value="RlpA-like domain"/>
    <property type="match status" value="1"/>
</dbReference>
<gene>
    <name evidence="10" type="ORF">QBZ16_000190</name>
</gene>
<evidence type="ECO:0000313" key="11">
    <source>
        <dbReference type="Proteomes" id="UP001255856"/>
    </source>
</evidence>
<dbReference type="InterPro" id="IPR007117">
    <property type="entry name" value="Expansin_CBD"/>
</dbReference>
<dbReference type="Pfam" id="PF01357">
    <property type="entry name" value="Expansin_C"/>
    <property type="match status" value="1"/>
</dbReference>
<evidence type="ECO:0000256" key="6">
    <source>
        <dbReference type="SAM" id="MobiDB-lite"/>
    </source>
</evidence>
<dbReference type="AlphaFoldDB" id="A0AAD9IPM1"/>
<evidence type="ECO:0000256" key="3">
    <source>
        <dbReference type="ARBA" id="ARBA00005392"/>
    </source>
</evidence>
<evidence type="ECO:0000259" key="8">
    <source>
        <dbReference type="PROSITE" id="PS50842"/>
    </source>
</evidence>
<proteinExistence type="inferred from homology"/>
<feature type="region of interest" description="Disordered" evidence="6">
    <location>
        <begin position="377"/>
        <end position="432"/>
    </location>
</feature>
<dbReference type="PANTHER" id="PTHR31867">
    <property type="entry name" value="EXPANSIN-A15"/>
    <property type="match status" value="1"/>
</dbReference>
<evidence type="ECO:0008006" key="12">
    <source>
        <dbReference type="Google" id="ProtNLM"/>
    </source>
</evidence>